<name>A0ABR6SGU3_ANAVA</name>
<organism evidence="1 2">
    <name type="scientific">Trichormus variabilis N2B</name>
    <dbReference type="NCBI Taxonomy" id="2681315"/>
    <lineage>
        <taxon>Bacteria</taxon>
        <taxon>Bacillati</taxon>
        <taxon>Cyanobacteriota</taxon>
        <taxon>Cyanophyceae</taxon>
        <taxon>Nostocales</taxon>
        <taxon>Nostocaceae</taxon>
        <taxon>Trichormus</taxon>
    </lineage>
</organism>
<comment type="caution">
    <text evidence="1">The sequence shown here is derived from an EMBL/GenBank/DDBJ whole genome shotgun (WGS) entry which is preliminary data.</text>
</comment>
<evidence type="ECO:0000313" key="2">
    <source>
        <dbReference type="Proteomes" id="UP000570851"/>
    </source>
</evidence>
<geneLocation type="plasmid" evidence="1">
    <name>pN2B-A</name>
</geneLocation>
<dbReference type="Proteomes" id="UP000570851">
    <property type="component" value="Unassembled WGS sequence"/>
</dbReference>
<keyword evidence="2" id="KW-1185">Reference proteome</keyword>
<reference evidence="1 2" key="1">
    <citation type="submission" date="2019-11" db="EMBL/GenBank/DDBJ databases">
        <title>Comparison of genomes from free-living endosymbiotic cyanobacteria isolated from Azolla.</title>
        <authorList>
            <person name="Thiel T."/>
            <person name="Pratte B."/>
        </authorList>
    </citation>
    <scope>NUCLEOTIDE SEQUENCE [LARGE SCALE GENOMIC DNA]</scope>
    <source>
        <strain evidence="1 2">N2B</strain>
        <plasmid evidence="1">pN2B-A</plasmid>
    </source>
</reference>
<proteinExistence type="predicted"/>
<sequence length="56" mass="6500">MNITDLSTNISSGQALIIDEVASIKQHLQGHPQREEILRNIREYEAQILRQEQDKK</sequence>
<protein>
    <submittedName>
        <fullName evidence="1">Uncharacterized protein</fullName>
    </submittedName>
</protein>
<dbReference type="EMBL" id="JACKZP010000272">
    <property type="protein sequence ID" value="MBC1305605.1"/>
    <property type="molecule type" value="Genomic_DNA"/>
</dbReference>
<evidence type="ECO:0000313" key="1">
    <source>
        <dbReference type="EMBL" id="MBC1305605.1"/>
    </source>
</evidence>
<dbReference type="GeneID" id="58727152"/>
<accession>A0ABR6SGU3</accession>
<dbReference type="RefSeq" id="WP_153228480.1">
    <property type="nucleotide sequence ID" value="NZ_JACKZP010000272.1"/>
</dbReference>
<keyword evidence="1" id="KW-0614">Plasmid</keyword>
<gene>
    <name evidence="1" type="ORF">GNE12_27320</name>
</gene>